<name>A0A1S2G125_ACIBA</name>
<evidence type="ECO:0000313" key="3">
    <source>
        <dbReference type="EMBL" id="OIG73320.1"/>
    </source>
</evidence>
<dbReference type="Pfam" id="PF01757">
    <property type="entry name" value="Acyl_transf_3"/>
    <property type="match status" value="1"/>
</dbReference>
<dbReference type="GO" id="GO:0009103">
    <property type="term" value="P:lipopolysaccharide biosynthetic process"/>
    <property type="evidence" value="ECO:0007669"/>
    <property type="project" value="TreeGrafter"/>
</dbReference>
<evidence type="ECO:0000256" key="1">
    <source>
        <dbReference type="SAM" id="Phobius"/>
    </source>
</evidence>
<dbReference type="InterPro" id="IPR002656">
    <property type="entry name" value="Acyl_transf_3_dom"/>
</dbReference>
<dbReference type="EMBL" id="LYKI01000013">
    <property type="protein sequence ID" value="OIG73320.1"/>
    <property type="molecule type" value="Genomic_DNA"/>
</dbReference>
<proteinExistence type="predicted"/>
<protein>
    <recommendedName>
        <fullName evidence="2">Acyltransferase 3 domain-containing protein</fullName>
    </recommendedName>
</protein>
<dbReference type="GO" id="GO:0016020">
    <property type="term" value="C:membrane"/>
    <property type="evidence" value="ECO:0007669"/>
    <property type="project" value="TreeGrafter"/>
</dbReference>
<reference evidence="3 4" key="1">
    <citation type="submission" date="2016-05" db="EMBL/GenBank/DDBJ databases">
        <title>The evolution of Acinetobacter baumannii in vivo.</title>
        <authorList>
            <person name="Hua X."/>
            <person name="Yu Y."/>
        </authorList>
    </citation>
    <scope>NUCLEOTIDE SEQUENCE [LARGE SCALE GENOMIC DNA]</scope>
    <source>
        <strain evidence="3 4">XH647</strain>
    </source>
</reference>
<organism evidence="3 4">
    <name type="scientific">Acinetobacter baumannii</name>
    <dbReference type="NCBI Taxonomy" id="470"/>
    <lineage>
        <taxon>Bacteria</taxon>
        <taxon>Pseudomonadati</taxon>
        <taxon>Pseudomonadota</taxon>
        <taxon>Gammaproteobacteria</taxon>
        <taxon>Moraxellales</taxon>
        <taxon>Moraxellaceae</taxon>
        <taxon>Acinetobacter</taxon>
        <taxon>Acinetobacter calcoaceticus/baumannii complex</taxon>
    </lineage>
</organism>
<dbReference type="Proteomes" id="UP000179937">
    <property type="component" value="Unassembled WGS sequence"/>
</dbReference>
<dbReference type="RefSeq" id="WP_071222137.1">
    <property type="nucleotide sequence ID" value="NZ_CP104297.1"/>
</dbReference>
<dbReference type="AlphaFoldDB" id="A0A1S2G125"/>
<dbReference type="GO" id="GO:0016747">
    <property type="term" value="F:acyltransferase activity, transferring groups other than amino-acyl groups"/>
    <property type="evidence" value="ECO:0007669"/>
    <property type="project" value="InterPro"/>
</dbReference>
<comment type="caution">
    <text evidence="3">The sequence shown here is derived from an EMBL/GenBank/DDBJ whole genome shotgun (WGS) entry which is preliminary data.</text>
</comment>
<feature type="transmembrane region" description="Helical" evidence="1">
    <location>
        <begin position="12"/>
        <end position="29"/>
    </location>
</feature>
<feature type="domain" description="Acyltransferase 3" evidence="2">
    <location>
        <begin position="5"/>
        <end position="113"/>
    </location>
</feature>
<keyword evidence="1" id="KW-1133">Transmembrane helix</keyword>
<feature type="transmembrane region" description="Helical" evidence="1">
    <location>
        <begin position="81"/>
        <end position="99"/>
    </location>
</feature>
<dbReference type="InterPro" id="IPR050879">
    <property type="entry name" value="Acyltransferase_3"/>
</dbReference>
<accession>A0A1S2G125</accession>
<keyword evidence="1" id="KW-0472">Membrane</keyword>
<feature type="transmembrane region" description="Helical" evidence="1">
    <location>
        <begin position="41"/>
        <end position="60"/>
    </location>
</feature>
<sequence length="128" mass="14996">MKRFESLDWLRGLMAFAIMIYHLTGWTLFHPEAGSVLGNFGIYGVSIFFVLSGLSMAIVYNHFIKDFRTSLVFFVRRLFRLLPLLWIAIFVVTFALYFMKGEPLDIYKIFLCTRQISQNPYPIRILPS</sequence>
<dbReference type="PANTHER" id="PTHR23028">
    <property type="entry name" value="ACETYLTRANSFERASE"/>
    <property type="match status" value="1"/>
</dbReference>
<gene>
    <name evidence="3" type="ORF">A7M90_16635</name>
</gene>
<dbReference type="PANTHER" id="PTHR23028:SF53">
    <property type="entry name" value="ACYL_TRANSF_3 DOMAIN-CONTAINING PROTEIN"/>
    <property type="match status" value="1"/>
</dbReference>
<evidence type="ECO:0000259" key="2">
    <source>
        <dbReference type="Pfam" id="PF01757"/>
    </source>
</evidence>
<evidence type="ECO:0000313" key="4">
    <source>
        <dbReference type="Proteomes" id="UP000179937"/>
    </source>
</evidence>
<keyword evidence="1" id="KW-0812">Transmembrane</keyword>